<dbReference type="PIRSF" id="PIRSF000296">
    <property type="entry name" value="SrpA"/>
    <property type="match status" value="1"/>
</dbReference>
<feature type="domain" description="Catalase core" evidence="10">
    <location>
        <begin position="23"/>
        <end position="348"/>
    </location>
</feature>
<dbReference type="RefSeq" id="WP_038995846.1">
    <property type="nucleotide sequence ID" value="NZ_OZ024668.1"/>
</dbReference>
<keyword evidence="2 7" id="KW-0575">Peroxidase</keyword>
<evidence type="ECO:0000313" key="12">
    <source>
        <dbReference type="EMBL" id="VVN41294.1"/>
    </source>
</evidence>
<evidence type="ECO:0000256" key="4">
    <source>
        <dbReference type="ARBA" id="ARBA00022723"/>
    </source>
</evidence>
<dbReference type="GO" id="GO:0020037">
    <property type="term" value="F:heme binding"/>
    <property type="evidence" value="ECO:0007669"/>
    <property type="project" value="InterPro"/>
</dbReference>
<dbReference type="EC" id="1.11.1.-" evidence="7"/>
<dbReference type="GO" id="GO:0004096">
    <property type="term" value="F:catalase activity"/>
    <property type="evidence" value="ECO:0007669"/>
    <property type="project" value="InterPro"/>
</dbReference>
<evidence type="ECO:0000256" key="3">
    <source>
        <dbReference type="ARBA" id="ARBA00022617"/>
    </source>
</evidence>
<keyword evidence="6 7" id="KW-0408">Iron</keyword>
<dbReference type="AlphaFoldDB" id="A0A5E6XKH5"/>
<evidence type="ECO:0000256" key="2">
    <source>
        <dbReference type="ARBA" id="ARBA00022559"/>
    </source>
</evidence>
<protein>
    <recommendedName>
        <fullName evidence="7">Catalase-related peroxidase</fullName>
        <ecNumber evidence="7">1.11.1.-</ecNumber>
    </recommendedName>
</protein>
<comment type="function">
    <text evidence="7">Has an organic peroxide-dependent peroxidase activity.</text>
</comment>
<gene>
    <name evidence="12" type="primary">srpA</name>
    <name evidence="11" type="ORF">PS652_02725</name>
    <name evidence="12" type="ORF">PS652_05450</name>
</gene>
<comment type="similarity">
    <text evidence="1 7">Belongs to the catalase family.</text>
</comment>
<dbReference type="Proteomes" id="UP000326595">
    <property type="component" value="Chromosome"/>
</dbReference>
<keyword evidence="3 7" id="KW-0349">Heme</keyword>
<dbReference type="PANTHER" id="PTHR11465:SF9">
    <property type="entry name" value="CATALASE"/>
    <property type="match status" value="1"/>
</dbReference>
<dbReference type="Gene3D" id="2.40.180.10">
    <property type="entry name" value="Catalase core domain"/>
    <property type="match status" value="1"/>
</dbReference>
<dbReference type="CDD" id="cd08153">
    <property type="entry name" value="srpA_like"/>
    <property type="match status" value="1"/>
</dbReference>
<feature type="binding site" description="axial binding residue" evidence="9">
    <location>
        <position position="330"/>
    </location>
    <ligand>
        <name>heme</name>
        <dbReference type="ChEBI" id="CHEBI:30413"/>
    </ligand>
    <ligandPart>
        <name>Fe</name>
        <dbReference type="ChEBI" id="CHEBI:18248"/>
    </ligandPart>
</feature>
<dbReference type="SMART" id="SM01060">
    <property type="entry name" value="Catalase"/>
    <property type="match status" value="1"/>
</dbReference>
<dbReference type="InterPro" id="IPR011614">
    <property type="entry name" value="Catalase_core"/>
</dbReference>
<organism evidence="12">
    <name type="scientific">Pseudomonas fluorescens</name>
    <dbReference type="NCBI Taxonomy" id="294"/>
    <lineage>
        <taxon>Bacteria</taxon>
        <taxon>Pseudomonadati</taxon>
        <taxon>Pseudomonadota</taxon>
        <taxon>Gammaproteobacteria</taxon>
        <taxon>Pseudomonadales</taxon>
        <taxon>Pseudomonadaceae</taxon>
        <taxon>Pseudomonas</taxon>
    </lineage>
</organism>
<keyword evidence="5 7" id="KW-0560">Oxidoreductase</keyword>
<dbReference type="PANTHER" id="PTHR11465">
    <property type="entry name" value="CATALASE"/>
    <property type="match status" value="1"/>
</dbReference>
<dbReference type="PROSITE" id="PS51402">
    <property type="entry name" value="CATALASE_3"/>
    <property type="match status" value="1"/>
</dbReference>
<reference evidence="11 13" key="2">
    <citation type="submission" date="2024-03" db="EMBL/GenBank/DDBJ databases">
        <authorList>
            <person name="Alaster D. Moffat"/>
            <person name="Govind Chandra"/>
            <person name="Andrew W. Truman"/>
        </authorList>
    </citation>
    <scope>NUCLEOTIDE SEQUENCE [LARGE SCALE GENOMIC DNA]</scope>
    <source>
        <strain evidence="11">PS652</strain>
    </source>
</reference>
<sequence>MSTPLHGRPRALRLAAIGLGLAALAAGFAYAGGWIGAERLTPKRFIDTFEAQAGHYPGYRKNHAKGLCVSGYFQSSGAAANLSTARVFSQARVPVIGRFAIGGANPHSPDASVPTRSLALQLSSDDGQLWRTGMNTPPVLAVGTPEAFYQQVLAMTPDPATGKPDPARLQAFFAAHPQSAAFRQWAKDYKPSDSFANSSYNSINAFALIDASGKARYVRWSLLPQTPFATLAAQVDDNDYLQHDLRQRLSQGPLRWTLQLTLAEAGDAVDDPSQPWPAQRPTVNAGTLVIDQVDAPEQGACRDLNFDPLILPSGIQPSADPILAARSAAYSESFNRRSREAAQLGARP</sequence>
<dbReference type="GO" id="GO:0046872">
    <property type="term" value="F:metal ion binding"/>
    <property type="evidence" value="ECO:0007669"/>
    <property type="project" value="UniProtKB-KW"/>
</dbReference>
<accession>A0A5E6XKH5</accession>
<evidence type="ECO:0000256" key="1">
    <source>
        <dbReference type="ARBA" id="ARBA00005329"/>
    </source>
</evidence>
<dbReference type="GO" id="GO:0042744">
    <property type="term" value="P:hydrogen peroxide catabolic process"/>
    <property type="evidence" value="ECO:0007669"/>
    <property type="project" value="TreeGrafter"/>
</dbReference>
<dbReference type="InterPro" id="IPR020835">
    <property type="entry name" value="Catalase_sf"/>
</dbReference>
<feature type="active site" evidence="8">
    <location>
        <position position="63"/>
    </location>
</feature>
<reference evidence="12" key="1">
    <citation type="submission" date="2019-09" db="EMBL/GenBank/DDBJ databases">
        <authorList>
            <person name="Chandra G."/>
            <person name="Truman W A."/>
        </authorList>
    </citation>
    <scope>NUCLEOTIDE SEQUENCE [LARGE SCALE GENOMIC DNA]</scope>
    <source>
        <strain evidence="12">PS652</strain>
    </source>
</reference>
<evidence type="ECO:0000313" key="11">
    <source>
        <dbReference type="EMBL" id="CAK9889892.1"/>
    </source>
</evidence>
<dbReference type="EMBL" id="OZ024668">
    <property type="protein sequence ID" value="CAK9889892.1"/>
    <property type="molecule type" value="Genomic_DNA"/>
</dbReference>
<dbReference type="GO" id="GO:0005737">
    <property type="term" value="C:cytoplasm"/>
    <property type="evidence" value="ECO:0007669"/>
    <property type="project" value="TreeGrafter"/>
</dbReference>
<evidence type="ECO:0000256" key="5">
    <source>
        <dbReference type="ARBA" id="ARBA00023002"/>
    </source>
</evidence>
<comment type="cofactor">
    <cofactor evidence="7">
        <name>heme</name>
        <dbReference type="ChEBI" id="CHEBI:30413"/>
    </cofactor>
</comment>
<proteinExistence type="inferred from homology"/>
<evidence type="ECO:0000256" key="8">
    <source>
        <dbReference type="PIRSR" id="PIRSR000296-1"/>
    </source>
</evidence>
<dbReference type="EMBL" id="CABVHG010000062">
    <property type="protein sequence ID" value="VVN41294.1"/>
    <property type="molecule type" value="Genomic_DNA"/>
</dbReference>
<name>A0A5E6XKH5_PSEFL</name>
<evidence type="ECO:0000313" key="13">
    <source>
        <dbReference type="Proteomes" id="UP000326595"/>
    </source>
</evidence>
<dbReference type="GO" id="GO:0042542">
    <property type="term" value="P:response to hydrogen peroxide"/>
    <property type="evidence" value="ECO:0007669"/>
    <property type="project" value="TreeGrafter"/>
</dbReference>
<evidence type="ECO:0000256" key="6">
    <source>
        <dbReference type="ARBA" id="ARBA00023004"/>
    </source>
</evidence>
<dbReference type="Gene3D" id="1.20.1280.120">
    <property type="match status" value="1"/>
</dbReference>
<evidence type="ECO:0000256" key="7">
    <source>
        <dbReference type="PIRNR" id="PIRNR000296"/>
    </source>
</evidence>
<dbReference type="InterPro" id="IPR024168">
    <property type="entry name" value="Catalase_SrpA-type_pred"/>
</dbReference>
<dbReference type="SUPFAM" id="SSF56634">
    <property type="entry name" value="Heme-dependent catalase-like"/>
    <property type="match status" value="1"/>
</dbReference>
<dbReference type="Pfam" id="PF00199">
    <property type="entry name" value="Catalase"/>
    <property type="match status" value="1"/>
</dbReference>
<evidence type="ECO:0000259" key="10">
    <source>
        <dbReference type="SMART" id="SM01060"/>
    </source>
</evidence>
<keyword evidence="4 7" id="KW-0479">Metal-binding</keyword>
<evidence type="ECO:0000256" key="9">
    <source>
        <dbReference type="PIRSR" id="PIRSR000296-2"/>
    </source>
</evidence>
<dbReference type="InterPro" id="IPR018028">
    <property type="entry name" value="Catalase"/>
</dbReference>